<dbReference type="InterPro" id="IPR036396">
    <property type="entry name" value="Cyt_P450_sf"/>
</dbReference>
<comment type="similarity">
    <text evidence="3 10">Belongs to the cytochrome P450 family.</text>
</comment>
<dbReference type="GO" id="GO:0005506">
    <property type="term" value="F:iron ion binding"/>
    <property type="evidence" value="ECO:0007669"/>
    <property type="project" value="InterPro"/>
</dbReference>
<dbReference type="PANTHER" id="PTHR46300">
    <property type="entry name" value="P450, PUTATIVE (EUROFUNG)-RELATED-RELATED"/>
    <property type="match status" value="1"/>
</dbReference>
<comment type="cofactor">
    <cofactor evidence="1 9">
        <name>heme</name>
        <dbReference type="ChEBI" id="CHEBI:30413"/>
    </cofactor>
</comment>
<evidence type="ECO:0000256" key="6">
    <source>
        <dbReference type="ARBA" id="ARBA00023002"/>
    </source>
</evidence>
<dbReference type="InterPro" id="IPR001128">
    <property type="entry name" value="Cyt_P450"/>
</dbReference>
<evidence type="ECO:0000313" key="12">
    <source>
        <dbReference type="Proteomes" id="UP001222325"/>
    </source>
</evidence>
<dbReference type="EMBL" id="JARJCN010000053">
    <property type="protein sequence ID" value="KAJ7080834.1"/>
    <property type="molecule type" value="Genomic_DNA"/>
</dbReference>
<comment type="pathway">
    <text evidence="2">Secondary metabolite biosynthesis.</text>
</comment>
<protein>
    <submittedName>
        <fullName evidence="11">Cytochrome P450</fullName>
    </submittedName>
</protein>
<keyword evidence="7 9" id="KW-0408">Iron</keyword>
<dbReference type="Gene3D" id="1.10.630.10">
    <property type="entry name" value="Cytochrome P450"/>
    <property type="match status" value="1"/>
</dbReference>
<dbReference type="GO" id="GO:0016705">
    <property type="term" value="F:oxidoreductase activity, acting on paired donors, with incorporation or reduction of molecular oxygen"/>
    <property type="evidence" value="ECO:0007669"/>
    <property type="project" value="InterPro"/>
</dbReference>
<evidence type="ECO:0000256" key="9">
    <source>
        <dbReference type="PIRSR" id="PIRSR602401-1"/>
    </source>
</evidence>
<evidence type="ECO:0000256" key="3">
    <source>
        <dbReference type="ARBA" id="ARBA00010617"/>
    </source>
</evidence>
<keyword evidence="4 9" id="KW-0349">Heme</keyword>
<evidence type="ECO:0000256" key="2">
    <source>
        <dbReference type="ARBA" id="ARBA00005179"/>
    </source>
</evidence>
<keyword evidence="5 9" id="KW-0479">Metal-binding</keyword>
<dbReference type="AlphaFoldDB" id="A0AAD6TXG9"/>
<accession>A0AAD6TXG9</accession>
<keyword evidence="8 10" id="KW-0503">Monooxygenase</keyword>
<evidence type="ECO:0000256" key="5">
    <source>
        <dbReference type="ARBA" id="ARBA00022723"/>
    </source>
</evidence>
<keyword evidence="12" id="KW-1185">Reference proteome</keyword>
<dbReference type="Proteomes" id="UP001222325">
    <property type="component" value="Unassembled WGS sequence"/>
</dbReference>
<dbReference type="SUPFAM" id="SSF48264">
    <property type="entry name" value="Cytochrome P450"/>
    <property type="match status" value="1"/>
</dbReference>
<dbReference type="InterPro" id="IPR050364">
    <property type="entry name" value="Cytochrome_P450_fung"/>
</dbReference>
<keyword evidence="6 10" id="KW-0560">Oxidoreductase</keyword>
<proteinExistence type="inferred from homology"/>
<dbReference type="GO" id="GO:0004497">
    <property type="term" value="F:monooxygenase activity"/>
    <property type="evidence" value="ECO:0007669"/>
    <property type="project" value="UniProtKB-KW"/>
</dbReference>
<reference evidence="11" key="1">
    <citation type="submission" date="2023-03" db="EMBL/GenBank/DDBJ databases">
        <title>Massive genome expansion in bonnet fungi (Mycena s.s.) driven by repeated elements and novel gene families across ecological guilds.</title>
        <authorList>
            <consortium name="Lawrence Berkeley National Laboratory"/>
            <person name="Harder C.B."/>
            <person name="Miyauchi S."/>
            <person name="Viragh M."/>
            <person name="Kuo A."/>
            <person name="Thoen E."/>
            <person name="Andreopoulos B."/>
            <person name="Lu D."/>
            <person name="Skrede I."/>
            <person name="Drula E."/>
            <person name="Henrissat B."/>
            <person name="Morin E."/>
            <person name="Kohler A."/>
            <person name="Barry K."/>
            <person name="LaButti K."/>
            <person name="Morin E."/>
            <person name="Salamov A."/>
            <person name="Lipzen A."/>
            <person name="Mereny Z."/>
            <person name="Hegedus B."/>
            <person name="Baldrian P."/>
            <person name="Stursova M."/>
            <person name="Weitz H."/>
            <person name="Taylor A."/>
            <person name="Grigoriev I.V."/>
            <person name="Nagy L.G."/>
            <person name="Martin F."/>
            <person name="Kauserud H."/>
        </authorList>
    </citation>
    <scope>NUCLEOTIDE SEQUENCE</scope>
    <source>
        <strain evidence="11">CBHHK173m</strain>
    </source>
</reference>
<dbReference type="PRINTS" id="PR00463">
    <property type="entry name" value="EP450I"/>
</dbReference>
<dbReference type="GO" id="GO:0020037">
    <property type="term" value="F:heme binding"/>
    <property type="evidence" value="ECO:0007669"/>
    <property type="project" value="InterPro"/>
</dbReference>
<evidence type="ECO:0000256" key="8">
    <source>
        <dbReference type="ARBA" id="ARBA00023033"/>
    </source>
</evidence>
<sequence length="513" mass="57006">MPLYVLFAASLVSTILWKWFLQRRGSLPLPPGPPKLPLVGNLFQMPSTLEWETYSEWSKSYGSDIIHINAAGTSILVLSSAQAASDLLEKRSSIYSDRPRIPMANELMGWDFALGFMKYGEHWRKHRRLFHEAFNANAARNYQPKEREACNELLRRLLRDPADLMVHLRHMAGEIIMAVAFGIEILPQNDPYVALAQDAMHTVSIASIPGRFLVDAFPLLKHVPDWFPGAEFKRTAREWRKLARAMIDLPFAEVKRTIAAGNAPASFTSTFLGRIDENAPDREEKEQVVKAVAGSMYAAGADTTVSAIGTFVLAMLANPEAQKKAQMEIDAVVGNGRLPDFGDQDSLPYVSALVQEVFRWKNVTPIAVPHFLPVEDEYKGYRLPAGSIVIANTWAILHDEAAYPDPFAFKPERFLLDGKRDPAVPGAGIAFGFGRRICPGKHLASSSVWITAVSILASFDITKAIGEDGQTIEPTYEYFPGLVSMPLPFKCSIKPRSQRAMELIHGTTNEEGH</sequence>
<dbReference type="InterPro" id="IPR002401">
    <property type="entry name" value="Cyt_P450_E_grp-I"/>
</dbReference>
<dbReference type="InterPro" id="IPR017972">
    <property type="entry name" value="Cyt_P450_CS"/>
</dbReference>
<dbReference type="Pfam" id="PF00067">
    <property type="entry name" value="p450"/>
    <property type="match status" value="1"/>
</dbReference>
<organism evidence="11 12">
    <name type="scientific">Mycena belliarum</name>
    <dbReference type="NCBI Taxonomy" id="1033014"/>
    <lineage>
        <taxon>Eukaryota</taxon>
        <taxon>Fungi</taxon>
        <taxon>Dikarya</taxon>
        <taxon>Basidiomycota</taxon>
        <taxon>Agaricomycotina</taxon>
        <taxon>Agaricomycetes</taxon>
        <taxon>Agaricomycetidae</taxon>
        <taxon>Agaricales</taxon>
        <taxon>Marasmiineae</taxon>
        <taxon>Mycenaceae</taxon>
        <taxon>Mycena</taxon>
    </lineage>
</organism>
<evidence type="ECO:0000256" key="4">
    <source>
        <dbReference type="ARBA" id="ARBA00022617"/>
    </source>
</evidence>
<dbReference type="PANTHER" id="PTHR46300:SF7">
    <property type="entry name" value="P450, PUTATIVE (EUROFUNG)-RELATED"/>
    <property type="match status" value="1"/>
</dbReference>
<evidence type="ECO:0000256" key="10">
    <source>
        <dbReference type="RuleBase" id="RU000461"/>
    </source>
</evidence>
<gene>
    <name evidence="11" type="ORF">B0H15DRAFT_480654</name>
</gene>
<dbReference type="CDD" id="cd11065">
    <property type="entry name" value="CYP64-like"/>
    <property type="match status" value="1"/>
</dbReference>
<name>A0AAD6TXG9_9AGAR</name>
<evidence type="ECO:0000313" key="11">
    <source>
        <dbReference type="EMBL" id="KAJ7080834.1"/>
    </source>
</evidence>
<dbReference type="PROSITE" id="PS00086">
    <property type="entry name" value="CYTOCHROME_P450"/>
    <property type="match status" value="1"/>
</dbReference>
<evidence type="ECO:0000256" key="1">
    <source>
        <dbReference type="ARBA" id="ARBA00001971"/>
    </source>
</evidence>
<dbReference type="PRINTS" id="PR00385">
    <property type="entry name" value="P450"/>
</dbReference>
<evidence type="ECO:0000256" key="7">
    <source>
        <dbReference type="ARBA" id="ARBA00023004"/>
    </source>
</evidence>
<comment type="caution">
    <text evidence="11">The sequence shown here is derived from an EMBL/GenBank/DDBJ whole genome shotgun (WGS) entry which is preliminary data.</text>
</comment>
<feature type="binding site" description="axial binding residue" evidence="9">
    <location>
        <position position="438"/>
    </location>
    <ligand>
        <name>heme</name>
        <dbReference type="ChEBI" id="CHEBI:30413"/>
    </ligand>
    <ligandPart>
        <name>Fe</name>
        <dbReference type="ChEBI" id="CHEBI:18248"/>
    </ligandPart>
</feature>